<organism evidence="5">
    <name type="scientific">Zeugodacus cucurbitae</name>
    <name type="common">Melon fruit fly</name>
    <name type="synonym">Bactrocera cucurbitae</name>
    <dbReference type="NCBI Taxonomy" id="28588"/>
    <lineage>
        <taxon>Eukaryota</taxon>
        <taxon>Metazoa</taxon>
        <taxon>Ecdysozoa</taxon>
        <taxon>Arthropoda</taxon>
        <taxon>Hexapoda</taxon>
        <taxon>Insecta</taxon>
        <taxon>Pterygota</taxon>
        <taxon>Neoptera</taxon>
        <taxon>Endopterygota</taxon>
        <taxon>Diptera</taxon>
        <taxon>Brachycera</taxon>
        <taxon>Muscomorpha</taxon>
        <taxon>Tephritoidea</taxon>
        <taxon>Tephritidae</taxon>
        <taxon>Zeugodacus</taxon>
        <taxon>Zeugodacus</taxon>
    </lineage>
</organism>
<comment type="miscellaneous">
    <text evidence="4">This protein is produced by a bicistronic gene which also produces the large subunit (MOCS2A).</text>
</comment>
<dbReference type="EMBL" id="GBXI01008051">
    <property type="protein sequence ID" value="JAD06241.1"/>
    <property type="molecule type" value="Transcribed_RNA"/>
</dbReference>
<dbReference type="EC" id="2.8.1.12" evidence="4"/>
<dbReference type="InterPro" id="IPR028888">
    <property type="entry name" value="MOCS2B_euk"/>
</dbReference>
<dbReference type="Gene3D" id="3.90.1170.40">
    <property type="entry name" value="Molybdopterin biosynthesis MoaE subunit"/>
    <property type="match status" value="1"/>
</dbReference>
<dbReference type="SUPFAM" id="SSF54690">
    <property type="entry name" value="Molybdopterin synthase subunit MoaE"/>
    <property type="match status" value="1"/>
</dbReference>
<dbReference type="FunFam" id="3.90.1170.40:FF:000002">
    <property type="entry name" value="Molybdopterin synthase catalytic subunit"/>
    <property type="match status" value="1"/>
</dbReference>
<dbReference type="CDD" id="cd00756">
    <property type="entry name" value="MoaE"/>
    <property type="match status" value="1"/>
</dbReference>
<evidence type="ECO:0000313" key="5">
    <source>
        <dbReference type="EMBL" id="JAD06241.1"/>
    </source>
</evidence>
<evidence type="ECO:0000256" key="1">
    <source>
        <dbReference type="ARBA" id="ARBA00022490"/>
    </source>
</evidence>
<feature type="binding site" evidence="4">
    <location>
        <position position="118"/>
    </location>
    <ligand>
        <name>substrate</name>
    </ligand>
</feature>
<comment type="catalytic activity">
    <reaction evidence="4">
        <text>2 [molybdopterin-synthase sulfur-carrier protein]-C-terminal-Gly-aminoethanethioate + cyclic pyranopterin phosphate + H2O = molybdopterin + 2 [molybdopterin-synthase sulfur-carrier protein]-C-terminal Gly-Gly + 2 H(+)</text>
        <dbReference type="Rhea" id="RHEA:26333"/>
        <dbReference type="Rhea" id="RHEA-COMP:12202"/>
        <dbReference type="Rhea" id="RHEA-COMP:19907"/>
        <dbReference type="ChEBI" id="CHEBI:15377"/>
        <dbReference type="ChEBI" id="CHEBI:15378"/>
        <dbReference type="ChEBI" id="CHEBI:58698"/>
        <dbReference type="ChEBI" id="CHEBI:59648"/>
        <dbReference type="ChEBI" id="CHEBI:90778"/>
        <dbReference type="ChEBI" id="CHEBI:232372"/>
        <dbReference type="EC" id="2.8.1.12"/>
    </reaction>
</comment>
<name>A0A0A1X5U5_ZEUCU</name>
<comment type="subcellular location">
    <subcellularLocation>
        <location evidence="4">Cytoplasm</location>
    </subcellularLocation>
</comment>
<comment type="subunit">
    <text evidence="4">Heterotetramer; composed of 2 small (MOCS2A) and 2 large (MOCS2B) subunits.</text>
</comment>
<dbReference type="Pfam" id="PF02391">
    <property type="entry name" value="MoaE"/>
    <property type="match status" value="1"/>
</dbReference>
<gene>
    <name evidence="5" type="primary">AGAP004290</name>
    <name evidence="4" type="synonym">Mocs2</name>
    <name evidence="5" type="ORF">g.55800</name>
</gene>
<reference evidence="5" key="2">
    <citation type="journal article" date="2015" name="Gigascience">
        <title>Reconstructing a comprehensive transcriptome assembly of a white-pupal translocated strain of the pest fruit fly Bactrocera cucurbitae.</title>
        <authorList>
            <person name="Sim S.B."/>
            <person name="Calla B."/>
            <person name="Hall B."/>
            <person name="DeRego T."/>
            <person name="Geib S.M."/>
        </authorList>
    </citation>
    <scope>NUCLEOTIDE SEQUENCE</scope>
</reference>
<feature type="binding site" evidence="4">
    <location>
        <begin position="125"/>
        <end position="127"/>
    </location>
    <ligand>
        <name>substrate</name>
    </ligand>
</feature>
<dbReference type="InterPro" id="IPR036563">
    <property type="entry name" value="MoaE_sf"/>
</dbReference>
<comment type="similarity">
    <text evidence="4">Belongs to the MoaE family. MOCS2B subfamily.</text>
</comment>
<dbReference type="GO" id="GO:0006777">
    <property type="term" value="P:Mo-molybdopterin cofactor biosynthetic process"/>
    <property type="evidence" value="ECO:0007669"/>
    <property type="project" value="UniProtKB-UniRule"/>
</dbReference>
<feature type="binding site" evidence="4">
    <location>
        <begin position="102"/>
        <end position="103"/>
    </location>
    <ligand>
        <name>substrate</name>
    </ligand>
</feature>
<dbReference type="UniPathway" id="UPA00344"/>
<dbReference type="GO" id="GO:0030366">
    <property type="term" value="F:molybdopterin synthase activity"/>
    <property type="evidence" value="ECO:0007669"/>
    <property type="project" value="UniProtKB-UniRule"/>
</dbReference>
<keyword evidence="2 4" id="KW-0808">Transferase</keyword>
<keyword evidence="3 4" id="KW-0501">Molybdenum cofactor biosynthesis</keyword>
<proteinExistence type="inferred from homology"/>
<comment type="function">
    <text evidence="4">Catalytic subunit of the molybdopterin synthase complex, a complex that catalyzes the conversion of precursor Z into molybdopterin. Acts by mediating the incorporation of 2 sulfur atoms from thiocarboxylated MOCS2A into precursor Z to generate a dithiolene group.</text>
</comment>
<evidence type="ECO:0000256" key="4">
    <source>
        <dbReference type="HAMAP-Rule" id="MF_03052"/>
    </source>
</evidence>
<dbReference type="HAMAP" id="MF_03052">
    <property type="entry name" value="MOC2B"/>
    <property type="match status" value="1"/>
</dbReference>
<dbReference type="InterPro" id="IPR003448">
    <property type="entry name" value="Mopterin_biosynth_MoaE"/>
</dbReference>
<reference evidence="5" key="1">
    <citation type="submission" date="2014-11" db="EMBL/GenBank/DDBJ databases">
        <authorList>
            <person name="Geib S."/>
        </authorList>
    </citation>
    <scope>NUCLEOTIDE SEQUENCE</scope>
</reference>
<sequence>MANFISITREPLDVATITNSVVHESCGAVSTFVGTTRNSFEGKIVRSLEYEAYESMAEKELKNICADVRSKWQDVVNIAIHHRLGVVAPKEASVVIAISSHHRQAALESVSYAIEHLKKSVPIWKKELYADGDSNWKENKECQWVK</sequence>
<protein>
    <recommendedName>
        <fullName evidence="4">Molybdopterin synthase catalytic subunit</fullName>
        <ecNumber evidence="4">2.8.1.12</ecNumber>
    </recommendedName>
    <alternativeName>
        <fullName evidence="4">Molybdenum cofactor synthesis protein 2 large subunit</fullName>
    </alternativeName>
    <alternativeName>
        <fullName evidence="4">Molybdenum cofactor synthesis protein 2B</fullName>
        <shortName evidence="4">MOCS2B</shortName>
    </alternativeName>
</protein>
<evidence type="ECO:0000256" key="2">
    <source>
        <dbReference type="ARBA" id="ARBA00022679"/>
    </source>
</evidence>
<dbReference type="AlphaFoldDB" id="A0A0A1X5U5"/>
<comment type="pathway">
    <text evidence="4">Cofactor biosynthesis; molybdopterin biosynthesis.</text>
</comment>
<accession>A0A0A1X5U5</accession>
<keyword evidence="1 4" id="KW-0963">Cytoplasm</keyword>
<evidence type="ECO:0000256" key="3">
    <source>
        <dbReference type="ARBA" id="ARBA00023150"/>
    </source>
</evidence>
<dbReference type="GO" id="GO:1990140">
    <property type="term" value="C:molybdopterin synthase complex"/>
    <property type="evidence" value="ECO:0007669"/>
    <property type="project" value="UniProtKB-UniRule"/>
</dbReference>
<dbReference type="PANTHER" id="PTHR23404">
    <property type="entry name" value="MOLYBDOPTERIN SYNTHASE RELATED"/>
    <property type="match status" value="1"/>
</dbReference>